<comment type="caution">
    <text evidence="2">The sequence shown here is derived from an EMBL/GenBank/DDBJ whole genome shotgun (WGS) entry which is preliminary data.</text>
</comment>
<accession>A0A833L2F7</accession>
<feature type="domain" description="HEPN" evidence="1">
    <location>
        <begin position="12"/>
        <end position="123"/>
    </location>
</feature>
<evidence type="ECO:0000313" key="2">
    <source>
        <dbReference type="EMBL" id="KAF0135132.1"/>
    </source>
</evidence>
<reference evidence="2 3" key="1">
    <citation type="submission" date="2019-12" db="EMBL/GenBank/DDBJ databases">
        <authorList>
            <person name="Wolfe R."/>
            <person name="Danczak R."/>
            <person name="Wilkins M."/>
        </authorList>
    </citation>
    <scope>NUCLEOTIDE SEQUENCE [LARGE SCALE GENOMIC DNA]</scope>
    <source>
        <strain evidence="2">X2_MaxBin.013</strain>
    </source>
</reference>
<dbReference type="SUPFAM" id="SSF81593">
    <property type="entry name" value="Nucleotidyltransferase substrate binding subunit/domain"/>
    <property type="match status" value="1"/>
</dbReference>
<evidence type="ECO:0000313" key="3">
    <source>
        <dbReference type="Proteomes" id="UP000488506"/>
    </source>
</evidence>
<dbReference type="InterPro" id="IPR007842">
    <property type="entry name" value="HEPN_dom"/>
</dbReference>
<dbReference type="EMBL" id="WPAF01000002">
    <property type="protein sequence ID" value="KAF0135132.1"/>
    <property type="molecule type" value="Genomic_DNA"/>
</dbReference>
<name>A0A833L2F7_UNCSA</name>
<dbReference type="Pfam" id="PF05168">
    <property type="entry name" value="HEPN"/>
    <property type="match status" value="1"/>
</dbReference>
<dbReference type="PROSITE" id="PS50910">
    <property type="entry name" value="HEPN"/>
    <property type="match status" value="1"/>
</dbReference>
<gene>
    <name evidence="2" type="ORF">FD145_270</name>
</gene>
<protein>
    <submittedName>
        <fullName evidence="2">HEPN domain-containing protein</fullName>
    </submittedName>
</protein>
<dbReference type="AlphaFoldDB" id="A0A833L2F7"/>
<dbReference type="SMART" id="SM00748">
    <property type="entry name" value="HEPN"/>
    <property type="match status" value="1"/>
</dbReference>
<evidence type="ECO:0000259" key="1">
    <source>
        <dbReference type="PROSITE" id="PS50910"/>
    </source>
</evidence>
<dbReference type="Proteomes" id="UP000488506">
    <property type="component" value="Unassembled WGS sequence"/>
</dbReference>
<proteinExistence type="predicted"/>
<dbReference type="Gene3D" id="1.20.120.330">
    <property type="entry name" value="Nucleotidyltransferases domain 2"/>
    <property type="match status" value="1"/>
</dbReference>
<sequence>MRKPDKITQYWIKHAAYDLESAKVMLDGCRYLYVTFMCQQAIEKLLKAIITTISKEFPPRIHNLTRLSELAKVNSKLDQKQKDLLAILTPFCIETRYAEYTEKMSKLADKKLAVEYLQKTKELLKCLKEMI</sequence>
<organism evidence="2 3">
    <name type="scientific">Candidatus Saganbacteria bacterium</name>
    <dbReference type="NCBI Taxonomy" id="2575572"/>
    <lineage>
        <taxon>Bacteria</taxon>
        <taxon>Bacillati</taxon>
        <taxon>Saganbacteria</taxon>
    </lineage>
</organism>